<dbReference type="AlphaFoldDB" id="A0A0M2EX82"/>
<organism evidence="1 2">
    <name type="scientific">Pectobacterium brasiliense</name>
    <dbReference type="NCBI Taxonomy" id="180957"/>
    <lineage>
        <taxon>Bacteria</taxon>
        <taxon>Pseudomonadati</taxon>
        <taxon>Pseudomonadota</taxon>
        <taxon>Gammaproteobacteria</taxon>
        <taxon>Enterobacterales</taxon>
        <taxon>Pectobacteriaceae</taxon>
        <taxon>Pectobacterium</taxon>
    </lineage>
</organism>
<dbReference type="Proteomes" id="UP000029435">
    <property type="component" value="Unassembled WGS sequence"/>
</dbReference>
<protein>
    <submittedName>
        <fullName evidence="1">Tail protein X</fullName>
    </submittedName>
</protein>
<reference evidence="1 2" key="1">
    <citation type="submission" date="2014-08" db="EMBL/GenBank/DDBJ databases">
        <title>Genome sequences of NCPPB Pectobacterium isolates.</title>
        <authorList>
            <person name="Glover R.H."/>
            <person name="Sapp M."/>
            <person name="Elphinstone J."/>
        </authorList>
    </citation>
    <scope>NUCLEOTIDE SEQUENCE [LARGE SCALE GENOMIC DNA]</scope>
    <source>
        <strain evidence="1 2">LMG 21372</strain>
    </source>
</reference>
<evidence type="ECO:0000313" key="2">
    <source>
        <dbReference type="Proteomes" id="UP000029435"/>
    </source>
</evidence>
<comment type="caution">
    <text evidence="1">The sequence shown here is derived from an EMBL/GenBank/DDBJ whole genome shotgun (WGS) entry which is preliminary data.</text>
</comment>
<dbReference type="EMBL" id="JQOD01000012">
    <property type="protein sequence ID" value="KGA31343.1"/>
    <property type="molecule type" value="Genomic_DNA"/>
</dbReference>
<accession>A0A0M2EX82</accession>
<sequence length="67" mass="6945">MNVIAQQGDTLDALCYRHYGRTQGAVEAVLAANPGLAEFGAILPHGTAVILPDIAAAPVAETVSLWD</sequence>
<dbReference type="Pfam" id="PF05489">
    <property type="entry name" value="Phage_tail_X"/>
    <property type="match status" value="1"/>
</dbReference>
<proteinExistence type="predicted"/>
<dbReference type="OrthoDB" id="8759063at2"/>
<gene>
    <name evidence="1" type="ORF">KU74_21295</name>
</gene>
<name>A0A0M2EX82_9GAMM</name>
<dbReference type="RefSeq" id="WP_039318044.1">
    <property type="nucleotide sequence ID" value="NZ_JQOD01000012.1"/>
</dbReference>
<dbReference type="InterPro" id="IPR008861">
    <property type="entry name" value="GpX-like"/>
</dbReference>
<evidence type="ECO:0000313" key="1">
    <source>
        <dbReference type="EMBL" id="KGA31343.1"/>
    </source>
</evidence>